<proteinExistence type="predicted"/>
<gene>
    <name evidence="2" type="ORF">RGD00_12205</name>
</gene>
<dbReference type="Proteomes" id="UP001247754">
    <property type="component" value="Unassembled WGS sequence"/>
</dbReference>
<comment type="caution">
    <text evidence="2">The sequence shown here is derived from an EMBL/GenBank/DDBJ whole genome shotgun (WGS) entry which is preliminary data.</text>
</comment>
<accession>A0ABU1FAD0</accession>
<evidence type="ECO:0000313" key="2">
    <source>
        <dbReference type="EMBL" id="MDR5653372.1"/>
    </source>
</evidence>
<sequence length="163" mass="18187">MGTATGWEGILEEGEVILWQGRPDGRFRLHRADAVAGLFGLFFSGFAVFWMFGLIHFSAGIGLMAARPVGSWWRRRHSFYSLSNRRAFIASNTPFRGRALRFWDIRPDSVLDLIGSAPQTVLFATEAKRGAKGTETTTRIGFEGIHDGRRVIGLMRDIQRGAA</sequence>
<dbReference type="RefSeq" id="WP_310457612.1">
    <property type="nucleotide sequence ID" value="NZ_JAVKPH010000013.1"/>
</dbReference>
<feature type="transmembrane region" description="Helical" evidence="1">
    <location>
        <begin position="38"/>
        <end position="66"/>
    </location>
</feature>
<keyword evidence="1" id="KW-0812">Transmembrane</keyword>
<name>A0ABU1FAD0_9RHOB</name>
<keyword evidence="3" id="KW-1185">Reference proteome</keyword>
<organism evidence="2 3">
    <name type="scientific">Ruixingdingia sedimenti</name>
    <dbReference type="NCBI Taxonomy" id="3073604"/>
    <lineage>
        <taxon>Bacteria</taxon>
        <taxon>Pseudomonadati</taxon>
        <taxon>Pseudomonadota</taxon>
        <taxon>Alphaproteobacteria</taxon>
        <taxon>Rhodobacterales</taxon>
        <taxon>Paracoccaceae</taxon>
        <taxon>Ruixingdingia</taxon>
    </lineage>
</organism>
<dbReference type="EMBL" id="JAVKPH010000013">
    <property type="protein sequence ID" value="MDR5653372.1"/>
    <property type="molecule type" value="Genomic_DNA"/>
</dbReference>
<keyword evidence="1" id="KW-1133">Transmembrane helix</keyword>
<evidence type="ECO:0000313" key="3">
    <source>
        <dbReference type="Proteomes" id="UP001247754"/>
    </source>
</evidence>
<reference evidence="2 3" key="1">
    <citation type="submission" date="2023-09" db="EMBL/GenBank/DDBJ databases">
        <title>Xinfangfangia sedmenti sp. nov., isolated the sedment.</title>
        <authorList>
            <person name="Xu L."/>
        </authorList>
    </citation>
    <scope>NUCLEOTIDE SEQUENCE [LARGE SCALE GENOMIC DNA]</scope>
    <source>
        <strain evidence="2 3">LG-4</strain>
    </source>
</reference>
<keyword evidence="1" id="KW-0472">Membrane</keyword>
<protein>
    <submittedName>
        <fullName evidence="2">Aspartate carbamoyltransferase catalytic subunit</fullName>
    </submittedName>
</protein>
<evidence type="ECO:0000256" key="1">
    <source>
        <dbReference type="SAM" id="Phobius"/>
    </source>
</evidence>